<dbReference type="Proteomes" id="UP000007813">
    <property type="component" value="Unassembled WGS sequence"/>
</dbReference>
<feature type="region of interest" description="Disordered" evidence="1">
    <location>
        <begin position="24"/>
        <end position="49"/>
    </location>
</feature>
<organism evidence="2 3">
    <name type="scientific">Halogranum salarium B-1</name>
    <dbReference type="NCBI Taxonomy" id="1210908"/>
    <lineage>
        <taxon>Archaea</taxon>
        <taxon>Methanobacteriati</taxon>
        <taxon>Methanobacteriota</taxon>
        <taxon>Stenosarchaea group</taxon>
        <taxon>Halobacteria</taxon>
        <taxon>Halobacteriales</taxon>
        <taxon>Haloferacaceae</taxon>
    </lineage>
</organism>
<name>J2ZCV6_9EURY</name>
<reference evidence="2 3" key="1">
    <citation type="journal article" date="2012" name="J. Bacteriol.">
        <title>Draft Genome Sequence of the Extremely Halophilic Archaeon Halogranum salarium B-1T.</title>
        <authorList>
            <person name="Kim K.K."/>
            <person name="Lee K.C."/>
            <person name="Lee J.S."/>
        </authorList>
    </citation>
    <scope>NUCLEOTIDE SEQUENCE [LARGE SCALE GENOMIC DNA]</scope>
    <source>
        <strain evidence="2 3">B-1</strain>
    </source>
</reference>
<dbReference type="AlphaFoldDB" id="J2ZCV6"/>
<evidence type="ECO:0000256" key="1">
    <source>
        <dbReference type="SAM" id="MobiDB-lite"/>
    </source>
</evidence>
<proteinExistence type="predicted"/>
<evidence type="ECO:0000313" key="3">
    <source>
        <dbReference type="Proteomes" id="UP000007813"/>
    </source>
</evidence>
<protein>
    <submittedName>
        <fullName evidence="2">Uncharacterized protein</fullName>
    </submittedName>
</protein>
<feature type="compositionally biased region" description="Basic and acidic residues" evidence="1">
    <location>
        <begin position="30"/>
        <end position="49"/>
    </location>
</feature>
<gene>
    <name evidence="2" type="ORF">HSB1_29830</name>
</gene>
<comment type="caution">
    <text evidence="2">The sequence shown here is derived from an EMBL/GenBank/DDBJ whole genome shotgun (WGS) entry which is preliminary data.</text>
</comment>
<accession>J2ZCV6</accession>
<evidence type="ECO:0000313" key="2">
    <source>
        <dbReference type="EMBL" id="EJN58505.1"/>
    </source>
</evidence>
<dbReference type="EMBL" id="ALJD01000008">
    <property type="protein sequence ID" value="EJN58505.1"/>
    <property type="molecule type" value="Genomic_DNA"/>
</dbReference>
<sequence length="49" mass="5522">MSDSVKPRSAVVGRRNSRVIVPFSAADYPPARERRGDDPLGREATYFDR</sequence>